<evidence type="ECO:0000259" key="2">
    <source>
        <dbReference type="SMART" id="SM00849"/>
    </source>
</evidence>
<dbReference type="Pfam" id="PF00753">
    <property type="entry name" value="Lactamase_B"/>
    <property type="match status" value="1"/>
</dbReference>
<dbReference type="OrthoDB" id="7253658at2"/>
<protein>
    <submittedName>
        <fullName evidence="3">Hydroxyacylglutathione hydrolase</fullName>
    </submittedName>
</protein>
<dbReference type="AlphaFoldDB" id="A0A1X7BP83"/>
<dbReference type="InterPro" id="IPR001279">
    <property type="entry name" value="Metallo-B-lactamas"/>
</dbReference>
<sequence length="264" mass="29520">MPKHVAQDWYECRALRDGVSRIHEIHIADWLRCNIWHVRGRDRDLIIDTGMGLRPLTREIALLSERPITAIMTHSHFDHAGGMHEFSDRCGHRSEAAIIADPTAANTVADAGYVRAETFSALPYEGFTHEHYRVRPAPLTRLLDEGDVIDLGDRVFKVFHLPGHSPGSIALYEKATEILFSGDVVYDGALIDDLYHSDPDLLHESHTRLKELPVATIHGGHFPSFGRDRMIDLIDEYNAGGLRIGDASAWIEGEMGNDTSDAKP</sequence>
<comment type="similarity">
    <text evidence="1">Belongs to the metallo-beta-lactamase superfamily. Class-B beta-lactamase family.</text>
</comment>
<dbReference type="CDD" id="cd07712">
    <property type="entry name" value="MBLAC2-like_MBL-fold"/>
    <property type="match status" value="1"/>
</dbReference>
<reference evidence="3 4" key="1">
    <citation type="submission" date="2017-03" db="EMBL/GenBank/DDBJ databases">
        <authorList>
            <person name="Afonso C.L."/>
            <person name="Miller P.J."/>
            <person name="Scott M.A."/>
            <person name="Spackman E."/>
            <person name="Goraichik I."/>
            <person name="Dimitrov K.M."/>
            <person name="Suarez D.L."/>
            <person name="Swayne D.E."/>
        </authorList>
    </citation>
    <scope>NUCLEOTIDE SEQUENCE [LARGE SCALE GENOMIC DNA]</scope>
    <source>
        <strain evidence="3 4">CECT 7745</strain>
    </source>
</reference>
<gene>
    <name evidence="3" type="ORF">ROA7745_01214</name>
</gene>
<evidence type="ECO:0000313" key="4">
    <source>
        <dbReference type="Proteomes" id="UP000193224"/>
    </source>
</evidence>
<dbReference type="RefSeq" id="WP_085799353.1">
    <property type="nucleotide sequence ID" value="NZ_FWXB01000003.1"/>
</dbReference>
<dbReference type="GO" id="GO:0017001">
    <property type="term" value="P:antibiotic catabolic process"/>
    <property type="evidence" value="ECO:0007669"/>
    <property type="project" value="UniProtKB-ARBA"/>
</dbReference>
<dbReference type="PANTHER" id="PTHR42951">
    <property type="entry name" value="METALLO-BETA-LACTAMASE DOMAIN-CONTAINING"/>
    <property type="match status" value="1"/>
</dbReference>
<dbReference type="Proteomes" id="UP000193224">
    <property type="component" value="Unassembled WGS sequence"/>
</dbReference>
<keyword evidence="3" id="KW-0378">Hydrolase</keyword>
<proteinExistence type="inferred from homology"/>
<dbReference type="GO" id="GO:0016787">
    <property type="term" value="F:hydrolase activity"/>
    <property type="evidence" value="ECO:0007669"/>
    <property type="project" value="UniProtKB-KW"/>
</dbReference>
<organism evidence="3 4">
    <name type="scientific">Roseovarius aestuarii</name>
    <dbReference type="NCBI Taxonomy" id="475083"/>
    <lineage>
        <taxon>Bacteria</taxon>
        <taxon>Pseudomonadati</taxon>
        <taxon>Pseudomonadota</taxon>
        <taxon>Alphaproteobacteria</taxon>
        <taxon>Rhodobacterales</taxon>
        <taxon>Roseobacteraceae</taxon>
        <taxon>Roseovarius</taxon>
    </lineage>
</organism>
<accession>A0A1X7BP83</accession>
<dbReference type="InterPro" id="IPR050855">
    <property type="entry name" value="NDM-1-like"/>
</dbReference>
<name>A0A1X7BP83_9RHOB</name>
<dbReference type="EMBL" id="FWXB01000003">
    <property type="protein sequence ID" value="SMC11401.1"/>
    <property type="molecule type" value="Genomic_DNA"/>
</dbReference>
<evidence type="ECO:0000256" key="1">
    <source>
        <dbReference type="ARBA" id="ARBA00005250"/>
    </source>
</evidence>
<dbReference type="SUPFAM" id="SSF56281">
    <property type="entry name" value="Metallo-hydrolase/oxidoreductase"/>
    <property type="match status" value="1"/>
</dbReference>
<dbReference type="SMART" id="SM00849">
    <property type="entry name" value="Lactamase_B"/>
    <property type="match status" value="1"/>
</dbReference>
<evidence type="ECO:0000313" key="3">
    <source>
        <dbReference type="EMBL" id="SMC11401.1"/>
    </source>
</evidence>
<keyword evidence="4" id="KW-1185">Reference proteome</keyword>
<dbReference type="InterPro" id="IPR036866">
    <property type="entry name" value="RibonucZ/Hydroxyglut_hydro"/>
</dbReference>
<feature type="domain" description="Metallo-beta-lactamase" evidence="2">
    <location>
        <begin position="32"/>
        <end position="221"/>
    </location>
</feature>
<dbReference type="PANTHER" id="PTHR42951:SF4">
    <property type="entry name" value="ACYL-COENZYME A THIOESTERASE MBLAC2"/>
    <property type="match status" value="1"/>
</dbReference>
<dbReference type="Gene3D" id="3.60.15.10">
    <property type="entry name" value="Ribonuclease Z/Hydroxyacylglutathione hydrolase-like"/>
    <property type="match status" value="1"/>
</dbReference>